<feature type="compositionally biased region" description="Polar residues" evidence="9">
    <location>
        <begin position="1"/>
        <end position="19"/>
    </location>
</feature>
<feature type="region of interest" description="Disordered" evidence="9">
    <location>
        <begin position="111"/>
        <end position="138"/>
    </location>
</feature>
<feature type="compositionally biased region" description="Low complexity" evidence="9">
    <location>
        <begin position="1785"/>
        <end position="1803"/>
    </location>
</feature>
<evidence type="ECO:0000313" key="11">
    <source>
        <dbReference type="EMBL" id="VAH07916.1"/>
    </source>
</evidence>
<evidence type="ECO:0000313" key="12">
    <source>
        <dbReference type="Proteomes" id="UP000324705"/>
    </source>
</evidence>
<dbReference type="SMART" id="SM00478">
    <property type="entry name" value="ENDO3c"/>
    <property type="match status" value="1"/>
</dbReference>
<name>A0A9R0QAF8_TRITD</name>
<dbReference type="Proteomes" id="UP000324705">
    <property type="component" value="Chromosome 1A"/>
</dbReference>
<dbReference type="GO" id="GO:0006284">
    <property type="term" value="P:base-excision repair"/>
    <property type="evidence" value="ECO:0007669"/>
    <property type="project" value="InterPro"/>
</dbReference>
<dbReference type="OMA" id="GRNDTHV"/>
<dbReference type="GO" id="GO:0019104">
    <property type="term" value="F:DNA N-glycosylase activity"/>
    <property type="evidence" value="ECO:0007669"/>
    <property type="project" value="InterPro"/>
</dbReference>
<feature type="compositionally biased region" description="Basic residues" evidence="9">
    <location>
        <begin position="336"/>
        <end position="347"/>
    </location>
</feature>
<evidence type="ECO:0000256" key="2">
    <source>
        <dbReference type="ARBA" id="ARBA00004123"/>
    </source>
</evidence>
<dbReference type="Gene3D" id="1.10.1670.10">
    <property type="entry name" value="Helix-hairpin-Helix base-excision DNA repair enzymes (C-terminal)"/>
    <property type="match status" value="1"/>
</dbReference>
<feature type="compositionally biased region" description="Basic residues" evidence="9">
    <location>
        <begin position="291"/>
        <end position="301"/>
    </location>
</feature>
<evidence type="ECO:0000256" key="9">
    <source>
        <dbReference type="SAM" id="MobiDB-lite"/>
    </source>
</evidence>
<evidence type="ECO:0000256" key="8">
    <source>
        <dbReference type="ARBA" id="ARBA00023242"/>
    </source>
</evidence>
<dbReference type="GO" id="GO:0141166">
    <property type="term" value="P:chromosomal 5-methylcytosine DNA demethylation pathway"/>
    <property type="evidence" value="ECO:0007669"/>
    <property type="project" value="InterPro"/>
</dbReference>
<dbReference type="InterPro" id="IPR003265">
    <property type="entry name" value="HhH-GPD_domain"/>
</dbReference>
<feature type="domain" description="HhH-GPD" evidence="10">
    <location>
        <begin position="1218"/>
        <end position="1369"/>
    </location>
</feature>
<gene>
    <name evidence="11" type="ORF">TRITD_1Av1G172820</name>
</gene>
<dbReference type="InterPro" id="IPR028925">
    <property type="entry name" value="RRM_DME"/>
</dbReference>
<dbReference type="EMBL" id="LT934111">
    <property type="protein sequence ID" value="VAH07916.1"/>
    <property type="molecule type" value="Genomic_DNA"/>
</dbReference>
<sequence length="1803" mass="199872">MGPSGLNPQANPGMSQDNWTPCVWPESGAPSLPGNTPLFLQGDAAATIGCQNLAGPGISHATAMVNAMRGGATLMSGAAQQDAGSSVRPPCNLPAGCTQVPISIVVFHRRASRPAPPPPHTPTPVPAPLGVARDSEDDTSIQFARRDFLSLGRESDVAATDMAIDPSTLAVPVNRSSEHPPIQLQPNGVDAEAPTTGIQADDSQQSSSSSPGVTDQNMQTYQQTPEKLKTQSQLNDHTVLSAAAAFKEIEEAPARKAKPRRKKHRAKVIREDKKIKKQKSAVATSEEKSNQKLRKQIKKQKPAVTTPEEESNQKLNKQIKKQKPAVATPEEGTNQKAKRSYVRKKRNLSSLETCSGPVSDQSVSRGAEDAVRSRAVSVRRRLQLEFGEQGALGDQSSAGNSCLHIEEKLIHAKSSFCSTATVSTAQGAHGLHVDMETSPGGLAFGMSRKMNKLLDEYIHLPEMGTKCTQEVPPATSGCFSREPTTKQDSVRSTHGLDATRIGVTIMEGYNKGLEANDSSKAGFAMHCSATFIPETASTESQTKVSRVEKRKHQQRRESESSLAGSRDSIILSTAAQMLAFCQAGGIKKKRTVRVRRSSYVPIMNIEMNRAQVLPRLSQSCLEALYESPGFNFFTKKRSRRVRRHYRRSDGFFQPPENRKFYHDVYSEATEKSSQNSQYKSTPYMDFLQRVASGLKYLDLNTEPVHTNEMYPSLTTSAVVPFGATGSLSNSLVPFGSQMIFPYEMPLHLVKKQRPRAKVELDFETTRVWNLLMGKATDVPVDGNDVDKEKWWQQEREVFQGRANSFVARMRLIQGDRHFSPWKGSVVDSVVGVFLTQNVADHLSSSAYMALAASFPPGPVNSNCKDDIISQNYEEIISTSAVGGISTFDLFDNGARPDLRENFEELSTNNENIHVETKNNSSAYELTKGEDYSFYSKELNGDFCDQQETEINPKASQFPDFSIELITSERSSRAMQFQKDMPSSQSVAVSETILQSRLSSSSGKNCSPKDSVGSGGGSVSQQLGSNFDGQNSLAGNDASTKELECQRIKTTAINDDSASQHGIPSTSIMHYPFISVDHQQLDMTNESYVLPTSSNSSSGSASLHLKNDRTEKELPLLVPFDNLIAQMNYSKTVISTLNAPKTGTDLPVKLHYDEQTSFEASDFQEYESHSVTGGTVAETANRVDESTVGGADKAASPKKTRTTRKKNTENFDWDKFRRQACADGHMKERKSERRDSVDWEAVRCADVQRISQAIRERGMNNVLSERIQEFLNRLVRDHGSIDLEWLRDIPPDSAKDYLLSIRGLGLKSVECVRLLTLHHLAFPVDTNVGRICVRLGWVPIQPLPESLQLHLLELYPVLETIQKYLWPRLCKLDQKTLYELHYHMITFGKVFCTKNKPNCNACPMRSECRHFASAFASARLALPAPQEKSLVKSSNQFSFQSGGMPTPYSTVLPQLEGSTQGHDFRTNNSEPIIEEPASPAREECPETLENDIEDYDPDTGEIPLIKLNLQAFAQNLENCIKESNMDLGSDDIAKALVAVSTGSASIPVPKLKNVRRLRTEHYVYEIPDSHSLVQQLGLDQRETGDPSPYLLTIWMQDDINEMTKAPKPCSDSPMEDGFCNNEKCQYCVLERENQSRYVRATILVPCRTATKGSFPLNGTYFQVNEVCHRPTYFFFLMNRVEISCKPWAPLSTELIFNVFVNLQVFADHKSSYDPIYVAREQLWKLERRMVYFGTSVPSIFKGLTTEEIQQCFWKGFVCVRGFERETGAPRPLCQHLHVAASKVPRSRNAAAAGRNSDSAKASAP</sequence>
<dbReference type="Gene3D" id="1.10.340.30">
    <property type="entry name" value="Hypothetical protein, domain 2"/>
    <property type="match status" value="1"/>
</dbReference>
<feature type="compositionally biased region" description="Polar residues" evidence="9">
    <location>
        <begin position="1026"/>
        <end position="1037"/>
    </location>
</feature>
<dbReference type="InterPro" id="IPR023170">
    <property type="entry name" value="HhH_base_excis_C"/>
</dbReference>
<dbReference type="GO" id="GO:0051539">
    <property type="term" value="F:4 iron, 4 sulfur cluster binding"/>
    <property type="evidence" value="ECO:0007669"/>
    <property type="project" value="InterPro"/>
</dbReference>
<evidence type="ECO:0000256" key="4">
    <source>
        <dbReference type="ARBA" id="ARBA00022723"/>
    </source>
</evidence>
<dbReference type="InterPro" id="IPR003651">
    <property type="entry name" value="Endonuclease3_FeS-loop_motif"/>
</dbReference>
<dbReference type="PANTHER" id="PTHR46213:SF2">
    <property type="entry name" value="PROTEIN ROS1C"/>
    <property type="match status" value="1"/>
</dbReference>
<dbReference type="Gramene" id="TRITD1Av1G172820.3">
    <property type="protein sequence ID" value="TRITD1Av1G172820.3"/>
    <property type="gene ID" value="TRITD1Av1G172820"/>
</dbReference>
<evidence type="ECO:0000256" key="1">
    <source>
        <dbReference type="ARBA" id="ARBA00001966"/>
    </source>
</evidence>
<feature type="compositionally biased region" description="Pro residues" evidence="9">
    <location>
        <begin position="114"/>
        <end position="127"/>
    </location>
</feature>
<keyword evidence="8" id="KW-0539">Nucleus</keyword>
<evidence type="ECO:0000259" key="10">
    <source>
        <dbReference type="SMART" id="SM00478"/>
    </source>
</evidence>
<comment type="cofactor">
    <cofactor evidence="1">
        <name>[4Fe-4S] cluster</name>
        <dbReference type="ChEBI" id="CHEBI:49883"/>
    </cofactor>
</comment>
<feature type="region of interest" description="Disordered" evidence="9">
    <location>
        <begin position="536"/>
        <end position="565"/>
    </location>
</feature>
<dbReference type="InterPro" id="IPR044811">
    <property type="entry name" value="DME/ROS1"/>
</dbReference>
<accession>A0A9R0QAF8</accession>
<feature type="region of interest" description="Disordered" evidence="9">
    <location>
        <begin position="1168"/>
        <end position="1206"/>
    </location>
</feature>
<dbReference type="SMART" id="SM00525">
    <property type="entry name" value="FES"/>
    <property type="match status" value="1"/>
</dbReference>
<feature type="region of interest" description="Disordered" evidence="9">
    <location>
        <begin position="997"/>
        <end position="1040"/>
    </location>
</feature>
<feature type="compositionally biased region" description="Polar residues" evidence="9">
    <location>
        <begin position="348"/>
        <end position="364"/>
    </location>
</feature>
<dbReference type="GO" id="GO:0046872">
    <property type="term" value="F:metal ion binding"/>
    <property type="evidence" value="ECO:0007669"/>
    <property type="project" value="UniProtKB-KW"/>
</dbReference>
<comment type="similarity">
    <text evidence="3">Belongs to the DNA glycosylase family. DEMETER subfamily.</text>
</comment>
<feature type="compositionally biased region" description="Basic residues" evidence="9">
    <location>
        <begin position="1195"/>
        <end position="1204"/>
    </location>
</feature>
<keyword evidence="12" id="KW-1185">Reference proteome</keyword>
<organism evidence="11 12">
    <name type="scientific">Triticum turgidum subsp. durum</name>
    <name type="common">Durum wheat</name>
    <name type="synonym">Triticum durum</name>
    <dbReference type="NCBI Taxonomy" id="4567"/>
    <lineage>
        <taxon>Eukaryota</taxon>
        <taxon>Viridiplantae</taxon>
        <taxon>Streptophyta</taxon>
        <taxon>Embryophyta</taxon>
        <taxon>Tracheophyta</taxon>
        <taxon>Spermatophyta</taxon>
        <taxon>Magnoliopsida</taxon>
        <taxon>Liliopsida</taxon>
        <taxon>Poales</taxon>
        <taxon>Poaceae</taxon>
        <taxon>BOP clade</taxon>
        <taxon>Pooideae</taxon>
        <taxon>Triticodae</taxon>
        <taxon>Triticeae</taxon>
        <taxon>Triticinae</taxon>
        <taxon>Triticum</taxon>
    </lineage>
</organism>
<dbReference type="CDD" id="cd00056">
    <property type="entry name" value="ENDO3c"/>
    <property type="match status" value="1"/>
</dbReference>
<evidence type="ECO:0000256" key="6">
    <source>
        <dbReference type="ARBA" id="ARBA00023014"/>
    </source>
</evidence>
<protein>
    <recommendedName>
        <fullName evidence="10">HhH-GPD domain-containing protein</fullName>
    </recommendedName>
</protein>
<dbReference type="GO" id="GO:0005634">
    <property type="term" value="C:nucleus"/>
    <property type="evidence" value="ECO:0007669"/>
    <property type="project" value="UniProtKB-SubCell"/>
</dbReference>
<evidence type="ECO:0000256" key="3">
    <source>
        <dbReference type="ARBA" id="ARBA00005646"/>
    </source>
</evidence>
<feature type="region of interest" description="Disordered" evidence="9">
    <location>
        <begin position="1784"/>
        <end position="1803"/>
    </location>
</feature>
<proteinExistence type="inferred from homology"/>
<dbReference type="Pfam" id="PF15628">
    <property type="entry name" value="RRM_DME"/>
    <property type="match status" value="2"/>
</dbReference>
<feature type="region of interest" description="Disordered" evidence="9">
    <location>
        <begin position="172"/>
        <end position="233"/>
    </location>
</feature>
<keyword evidence="4" id="KW-0479">Metal-binding</keyword>
<evidence type="ECO:0000256" key="5">
    <source>
        <dbReference type="ARBA" id="ARBA00023004"/>
    </source>
</evidence>
<reference evidence="11 12" key="1">
    <citation type="submission" date="2017-09" db="EMBL/GenBank/DDBJ databases">
        <authorList>
            <consortium name="International Durum Wheat Genome Sequencing Consortium (IDWGSC)"/>
            <person name="Milanesi L."/>
        </authorList>
    </citation>
    <scope>NUCLEOTIDE SEQUENCE [LARGE SCALE GENOMIC DNA]</scope>
    <source>
        <strain evidence="12">cv. Svevo</strain>
    </source>
</reference>
<dbReference type="PANTHER" id="PTHR46213">
    <property type="entry name" value="TRANSCRIPTIONAL ACTIVATOR DEMETER"/>
    <property type="match status" value="1"/>
</dbReference>
<feature type="compositionally biased region" description="Basic residues" evidence="9">
    <location>
        <begin position="255"/>
        <end position="267"/>
    </location>
</feature>
<feature type="compositionally biased region" description="Polar residues" evidence="9">
    <location>
        <begin position="211"/>
        <end position="233"/>
    </location>
</feature>
<evidence type="ECO:0000256" key="7">
    <source>
        <dbReference type="ARBA" id="ARBA00023125"/>
    </source>
</evidence>
<dbReference type="GO" id="GO:0051747">
    <property type="term" value="F:cytosine C-5 DNA demethylase activity"/>
    <property type="evidence" value="ECO:0007669"/>
    <property type="project" value="UniProtKB-ARBA"/>
</dbReference>
<keyword evidence="5" id="KW-0408">Iron</keyword>
<keyword evidence="6" id="KW-0411">Iron-sulfur</keyword>
<dbReference type="FunFam" id="1.10.1670.10:FF:000004">
    <property type="entry name" value="DNA glycosylase/AP lyase ROS1"/>
    <property type="match status" value="1"/>
</dbReference>
<dbReference type="GO" id="GO:0003677">
    <property type="term" value="F:DNA binding"/>
    <property type="evidence" value="ECO:0007669"/>
    <property type="project" value="UniProtKB-KW"/>
</dbReference>
<keyword evidence="7" id="KW-0238">DNA-binding</keyword>
<feature type="region of interest" description="Disordered" evidence="9">
    <location>
        <begin position="250"/>
        <end position="366"/>
    </location>
</feature>
<feature type="region of interest" description="Disordered" evidence="9">
    <location>
        <begin position="469"/>
        <end position="493"/>
    </location>
</feature>
<feature type="region of interest" description="Disordered" evidence="9">
    <location>
        <begin position="1"/>
        <end position="21"/>
    </location>
</feature>
<dbReference type="InterPro" id="IPR011257">
    <property type="entry name" value="DNA_glycosylase"/>
</dbReference>
<comment type="subcellular location">
    <subcellularLocation>
        <location evidence="2">Nucleus</location>
    </subcellularLocation>
</comment>
<dbReference type="SUPFAM" id="SSF48150">
    <property type="entry name" value="DNA-glycosylase"/>
    <property type="match status" value="1"/>
</dbReference>